<proteinExistence type="predicted"/>
<dbReference type="SUPFAM" id="SSF46955">
    <property type="entry name" value="Putative DNA-binding domain"/>
    <property type="match status" value="1"/>
</dbReference>
<dbReference type="InterPro" id="IPR010093">
    <property type="entry name" value="SinI_DNA-bd"/>
</dbReference>
<dbReference type="GO" id="GO:0003677">
    <property type="term" value="F:DNA binding"/>
    <property type="evidence" value="ECO:0007669"/>
    <property type="project" value="InterPro"/>
</dbReference>
<dbReference type="Pfam" id="PF12728">
    <property type="entry name" value="HTH_17"/>
    <property type="match status" value="1"/>
</dbReference>
<reference evidence="2" key="1">
    <citation type="journal article" date="2014" name="Front. Microbiol.">
        <title>High frequency of phylogenetically diverse reductive dehalogenase-homologous genes in deep subseafloor sedimentary metagenomes.</title>
        <authorList>
            <person name="Kawai M."/>
            <person name="Futagami T."/>
            <person name="Toyoda A."/>
            <person name="Takaki Y."/>
            <person name="Nishi S."/>
            <person name="Hori S."/>
            <person name="Arai W."/>
            <person name="Tsubouchi T."/>
            <person name="Morono Y."/>
            <person name="Uchiyama I."/>
            <person name="Ito T."/>
            <person name="Fujiyama A."/>
            <person name="Inagaki F."/>
            <person name="Takami H."/>
        </authorList>
    </citation>
    <scope>NUCLEOTIDE SEQUENCE</scope>
    <source>
        <strain evidence="2">Expedition CK06-06</strain>
    </source>
</reference>
<sequence>MPIKFKDSKLYSVKELTKILPITPLTIREYIRKGKIKGHKIGKNWYVTKENLEAFLGGDIK</sequence>
<name>X1VPG6_9ZZZZ</name>
<gene>
    <name evidence="2" type="ORF">S12H4_49282</name>
</gene>
<dbReference type="InterPro" id="IPR041657">
    <property type="entry name" value="HTH_17"/>
</dbReference>
<dbReference type="InterPro" id="IPR009061">
    <property type="entry name" value="DNA-bd_dom_put_sf"/>
</dbReference>
<dbReference type="EMBL" id="BARW01030899">
    <property type="protein sequence ID" value="GAJ10905.1"/>
    <property type="molecule type" value="Genomic_DNA"/>
</dbReference>
<evidence type="ECO:0000313" key="2">
    <source>
        <dbReference type="EMBL" id="GAJ10905.1"/>
    </source>
</evidence>
<dbReference type="AlphaFoldDB" id="X1VPG6"/>
<accession>X1VPG6</accession>
<comment type="caution">
    <text evidence="2">The sequence shown here is derived from an EMBL/GenBank/DDBJ whole genome shotgun (WGS) entry which is preliminary data.</text>
</comment>
<evidence type="ECO:0000259" key="1">
    <source>
        <dbReference type="Pfam" id="PF12728"/>
    </source>
</evidence>
<feature type="domain" description="Helix-turn-helix" evidence="1">
    <location>
        <begin position="10"/>
        <end position="56"/>
    </location>
</feature>
<dbReference type="NCBIfam" id="TIGR01764">
    <property type="entry name" value="excise"/>
    <property type="match status" value="1"/>
</dbReference>
<protein>
    <recommendedName>
        <fullName evidence="1">Helix-turn-helix domain-containing protein</fullName>
    </recommendedName>
</protein>
<organism evidence="2">
    <name type="scientific">marine sediment metagenome</name>
    <dbReference type="NCBI Taxonomy" id="412755"/>
    <lineage>
        <taxon>unclassified sequences</taxon>
        <taxon>metagenomes</taxon>
        <taxon>ecological metagenomes</taxon>
    </lineage>
</organism>